<dbReference type="GeneID" id="134292051"/>
<organism evidence="3 4">
    <name type="scientific">Aedes albopictus</name>
    <name type="common">Asian tiger mosquito</name>
    <name type="synonym">Stegomyia albopicta</name>
    <dbReference type="NCBI Taxonomy" id="7160"/>
    <lineage>
        <taxon>Eukaryota</taxon>
        <taxon>Metazoa</taxon>
        <taxon>Ecdysozoa</taxon>
        <taxon>Arthropoda</taxon>
        <taxon>Hexapoda</taxon>
        <taxon>Insecta</taxon>
        <taxon>Pterygota</taxon>
        <taxon>Neoptera</taxon>
        <taxon>Endopterygota</taxon>
        <taxon>Diptera</taxon>
        <taxon>Nematocera</taxon>
        <taxon>Culicoidea</taxon>
        <taxon>Culicidae</taxon>
        <taxon>Culicinae</taxon>
        <taxon>Aedini</taxon>
        <taxon>Aedes</taxon>
        <taxon>Stegomyia</taxon>
    </lineage>
</organism>
<protein>
    <recommendedName>
        <fullName evidence="2">Retroviral polymerase SH3-like domain-containing protein</fullName>
    </recommendedName>
</protein>
<keyword evidence="4" id="KW-1185">Reference proteome</keyword>
<reference evidence="4" key="1">
    <citation type="journal article" date="2015" name="Proc. Natl. Acad. Sci. U.S.A.">
        <title>Genome sequence of the Asian Tiger mosquito, Aedes albopictus, reveals insights into its biology, genetics, and evolution.</title>
        <authorList>
            <person name="Chen X.G."/>
            <person name="Jiang X."/>
            <person name="Gu J."/>
            <person name="Xu M."/>
            <person name="Wu Y."/>
            <person name="Deng Y."/>
            <person name="Zhang C."/>
            <person name="Bonizzoni M."/>
            <person name="Dermauw W."/>
            <person name="Vontas J."/>
            <person name="Armbruster P."/>
            <person name="Huang X."/>
            <person name="Yang Y."/>
            <person name="Zhang H."/>
            <person name="He W."/>
            <person name="Peng H."/>
            <person name="Liu Y."/>
            <person name="Wu K."/>
            <person name="Chen J."/>
            <person name="Lirakis M."/>
            <person name="Topalis P."/>
            <person name="Van Leeuwen T."/>
            <person name="Hall A.B."/>
            <person name="Jiang X."/>
            <person name="Thorpe C."/>
            <person name="Mueller R.L."/>
            <person name="Sun C."/>
            <person name="Waterhouse R.M."/>
            <person name="Yan G."/>
            <person name="Tu Z.J."/>
            <person name="Fang X."/>
            <person name="James A.A."/>
        </authorList>
    </citation>
    <scope>NUCLEOTIDE SEQUENCE [LARGE SCALE GENOMIC DNA]</scope>
    <source>
        <strain evidence="4">Foshan</strain>
    </source>
</reference>
<name>A0ABM1ZZ60_AEDAL</name>
<accession>A0ABM1ZZ60</accession>
<dbReference type="InterPro" id="IPR057670">
    <property type="entry name" value="SH3_retrovirus"/>
</dbReference>
<dbReference type="Proteomes" id="UP000069940">
    <property type="component" value="Unassembled WGS sequence"/>
</dbReference>
<feature type="region of interest" description="Disordered" evidence="1">
    <location>
        <begin position="64"/>
        <end position="100"/>
    </location>
</feature>
<feature type="domain" description="Retroviral polymerase SH3-like" evidence="2">
    <location>
        <begin position="2"/>
        <end position="37"/>
    </location>
</feature>
<evidence type="ECO:0000256" key="1">
    <source>
        <dbReference type="SAM" id="MobiDB-lite"/>
    </source>
</evidence>
<evidence type="ECO:0000313" key="4">
    <source>
        <dbReference type="Proteomes" id="UP000069940"/>
    </source>
</evidence>
<reference evidence="3" key="2">
    <citation type="submission" date="2025-05" db="UniProtKB">
        <authorList>
            <consortium name="EnsemblMetazoa"/>
        </authorList>
    </citation>
    <scope>IDENTIFICATION</scope>
    <source>
        <strain evidence="3">Foshan</strain>
    </source>
</reference>
<evidence type="ECO:0000259" key="2">
    <source>
        <dbReference type="Pfam" id="PF25597"/>
    </source>
</evidence>
<evidence type="ECO:0000313" key="3">
    <source>
        <dbReference type="EnsemblMetazoa" id="AALFPA23_022952.P34126"/>
    </source>
</evidence>
<dbReference type="EnsemblMetazoa" id="AALFPA23_022952.R34126">
    <property type="protein sequence ID" value="AALFPA23_022952.P34126"/>
    <property type="gene ID" value="AALFPA23_022952"/>
</dbReference>
<feature type="compositionally biased region" description="Acidic residues" evidence="1">
    <location>
        <begin position="74"/>
        <end position="91"/>
    </location>
</feature>
<proteinExistence type="predicted"/>
<dbReference type="Pfam" id="PF25597">
    <property type="entry name" value="SH3_retrovirus"/>
    <property type="match status" value="1"/>
</dbReference>
<dbReference type="RefSeq" id="XP_062716721.1">
    <property type="nucleotide sequence ID" value="XM_062860737.1"/>
</dbReference>
<feature type="region of interest" description="Disordered" evidence="1">
    <location>
        <begin position="112"/>
        <end position="144"/>
    </location>
</feature>
<sequence length="169" mass="19207">MTFIGYSEQHKIYRFVDLETEKVTISRDAKFLELEEEETMPQHQRRTVPDPIDDDVNWIPLRESERAVQQQEIVEPEDNVSEDADSEEQSESEQLYGMNDSGVSGVDLLAIKTEPPEESDDLEEVLERVPEAGAPTGRNRGKLPKHLEDYDASVATLVVVEPTTFNEAM</sequence>